<sequence length="1544" mass="168492">MINDQDDRRDEKRVCLLDGENWTKWEFQIEETLRGKKTWKAVDPGTAPAANTSQEKKDEWEDMCDLAFSVMSLNCSASIQGEVANKNKERKANGEKRMSPKELFEYLRSEYASTSLQARLGIKRRLAAALKEPQPIMRDHIAKVGGFYTQLAEIGFPVQEDERCINLLDSLPDAYQHFVRNSLKITTWSELRIAILEEEALIKRFEEKNAPARNETAFVVGSSTGESMYSSNSTQRRGTSGGFRASYRGRGGRGGYSRFGSSGPFPGNCHICKQPGHQKYECPHKDAFEAFQQGLGDTGPRDRAAMIQEERVSAATTVEEQAGIGDFGFGWACSVGSAQLGPKYFILDTASSRHIVANGDQLEDYRLAPLGTGIECANGGMMAVKGYGTLKVITNEGTTLTMLDVAHCPSTIGNLIGGKRLTNSGCKITFDDNSATVINVKSGRLVMKADVRGGSWVVQLHTIPDIAAIVGGELKVDPATVHAHNALAHVNKKVLQAAAASGLVPGLPKMLGELGFCSACAQGKLASTPHPRLCPHERASRAMELIHADVFGPERMKETAALNGYRYGLVLVDDFTKHVWVKLLHLKSDAVKALKDFHLAASTRLPNSPISRVRTDGALEFKRADLIQFWLDHGVTHESTARYNPQSNGVAERNIRTLTEMTRTMLIAAKLPTFFWPAAVETAARVKNRVTASGLKAGKTPYEMLYGRPPAKEKFRPFGCVAWAKKASTERSGKFDSKARACVYLGPAFRGSSRLWDPEKGREIIEHSVIFDEFGDASKLLQPTLPTTTGPSEEALPPGGTATPRRSQQEQVPPILQNAMRQALESNAVPSEVANTAQAIAAGRSVPAQALSELTTQLQARAARGSRGQGGSGDGRLEAARERATEGAGQVGERTESAGQVGERLGQVGESRRTEGAGNSGEQRTERGGEVGEQRTDGGREIEEGARRGQQESEGVRAGPEGGERRSGRIAGADPEYGLLPGARKRKEPGDACFAVLDPEDAAYDDPKTIAEALSRPDRDAWLEAMHVEVRSHIKRGTWRVVKRYGKANLISSKWVLRLKKNADGSIQKYKARLVARGFTQVEGVDFDETFAPTSRLQNMRLLFAVAAALGLDVHQIDYETAYLNAKLQNEIFMLPPEGMDLLGHDFLPDDALELMLALYGLKQSGHEWHRVLREALKTLKFEQCKIDPTMFVREGDNPAILLVYVDDILVAAPRGGGIEGVKKELLDLFKGTDLGPAHHCLGIRISRNWDEGTITLDQERYTEEILARFGMSDCNPAKTPMDSKSSLRKSVDGEARADIRLYQAIIGCLAYLAQGTRPDLAYAVSTLGKFSSDPSSLHLIAAKRVLRYLRKTSGAKLAFGGRKDEELQMEGFVDSDWAADRDDRRSTSGFVFTIGGGAVSWGSRKQGAVALSTAEAEYIAAGVAGREAMLLSGALKAAGQDIGTVTVHCDNQAAIQLVKNPGSHHDRSKHIDIAHHWIRDKTQEGAFAFQYIPTDLNPADAFTKPLGQIKHQQHAQAIGMALALGLWENGGPAQEGYGNSERR</sequence>
<proteinExistence type="predicted"/>
<reference evidence="4" key="1">
    <citation type="submission" date="2016-04" db="EMBL/GenBank/DDBJ databases">
        <authorList>
            <person name="Nguyen H.D."/>
            <person name="Samba Siva P."/>
            <person name="Cullis J."/>
            <person name="Levesque C.A."/>
            <person name="Hambleton S."/>
        </authorList>
    </citation>
    <scope>NUCLEOTIDE SEQUENCE</scope>
    <source>
        <strain evidence="4">DAOMC 236416</strain>
    </source>
</reference>
<keyword evidence="2" id="KW-0694">RNA-binding</keyword>
<dbReference type="InterPro" id="IPR057670">
    <property type="entry name" value="SH3_retrovirus"/>
</dbReference>
<evidence type="ECO:0000256" key="1">
    <source>
        <dbReference type="ARBA" id="ARBA00022750"/>
    </source>
</evidence>
<feature type="region of interest" description="Disordered" evidence="3">
    <location>
        <begin position="781"/>
        <end position="811"/>
    </location>
</feature>
<dbReference type="SUPFAM" id="SSF56672">
    <property type="entry name" value="DNA/RNA polymerases"/>
    <property type="match status" value="1"/>
</dbReference>
<feature type="region of interest" description="Disordered" evidence="3">
    <location>
        <begin position="859"/>
        <end position="985"/>
    </location>
</feature>
<reference evidence="4" key="2">
    <citation type="journal article" date="2019" name="IMA Fungus">
        <title>Genome sequencing and comparison of five Tilletia species to identify candidate genes for the detection of regulated species infecting wheat.</title>
        <authorList>
            <person name="Nguyen H.D.T."/>
            <person name="Sultana T."/>
            <person name="Kesanakurti P."/>
            <person name="Hambleton S."/>
        </authorList>
    </citation>
    <scope>NUCLEOTIDE SEQUENCE</scope>
    <source>
        <strain evidence="4">DAOMC 236416</strain>
    </source>
</reference>
<dbReference type="CDD" id="cd09272">
    <property type="entry name" value="RNase_HI_RT_Ty1"/>
    <property type="match status" value="1"/>
</dbReference>
<dbReference type="InterPro" id="IPR036397">
    <property type="entry name" value="RNaseH_sf"/>
</dbReference>
<dbReference type="Proteomes" id="UP000077521">
    <property type="component" value="Unassembled WGS sequence"/>
</dbReference>
<dbReference type="Pfam" id="PF22936">
    <property type="entry name" value="Pol_BBD"/>
    <property type="match status" value="1"/>
</dbReference>
<dbReference type="PANTHER" id="PTHR11439">
    <property type="entry name" value="GAG-POL-RELATED RETROTRANSPOSON"/>
    <property type="match status" value="1"/>
</dbReference>
<evidence type="ECO:0000256" key="3">
    <source>
        <dbReference type="SAM" id="MobiDB-lite"/>
    </source>
</evidence>
<dbReference type="GO" id="GO:0004190">
    <property type="term" value="F:aspartic-type endopeptidase activity"/>
    <property type="evidence" value="ECO:0007669"/>
    <property type="project" value="UniProtKB-KW"/>
</dbReference>
<evidence type="ECO:0000256" key="2">
    <source>
        <dbReference type="ARBA" id="ARBA00022884"/>
    </source>
</evidence>
<dbReference type="Gene3D" id="3.30.420.10">
    <property type="entry name" value="Ribonuclease H-like superfamily/Ribonuclease H"/>
    <property type="match status" value="1"/>
</dbReference>
<dbReference type="InterPro" id="IPR001584">
    <property type="entry name" value="Integrase_cat-core"/>
</dbReference>
<feature type="compositionally biased region" description="Basic and acidic residues" evidence="3">
    <location>
        <begin position="875"/>
        <end position="885"/>
    </location>
</feature>
<protein>
    <submittedName>
        <fullName evidence="4">Uncharacterized protein</fullName>
    </submittedName>
</protein>
<dbReference type="InterPro" id="IPR012337">
    <property type="entry name" value="RNaseH-like_sf"/>
</dbReference>
<comment type="caution">
    <text evidence="4">The sequence shown here is derived from an EMBL/GenBank/DDBJ whole genome shotgun (WGS) entry which is preliminary data.</text>
</comment>
<dbReference type="InterPro" id="IPR043502">
    <property type="entry name" value="DNA/RNA_pol_sf"/>
</dbReference>
<dbReference type="GO" id="GO:0003723">
    <property type="term" value="F:RNA binding"/>
    <property type="evidence" value="ECO:0007669"/>
    <property type="project" value="UniProtKB-KW"/>
</dbReference>
<keyword evidence="1" id="KW-0378">Hydrolase</keyword>
<dbReference type="PROSITE" id="PS50994">
    <property type="entry name" value="INTEGRASE"/>
    <property type="match status" value="1"/>
</dbReference>
<feature type="compositionally biased region" description="Low complexity" evidence="3">
    <location>
        <begin position="781"/>
        <end position="791"/>
    </location>
</feature>
<evidence type="ECO:0000313" key="4">
    <source>
        <dbReference type="EMBL" id="KAE8251482.1"/>
    </source>
</evidence>
<dbReference type="GO" id="GO:0005634">
    <property type="term" value="C:nucleus"/>
    <property type="evidence" value="ECO:0007669"/>
    <property type="project" value="UniProtKB-ARBA"/>
</dbReference>
<dbReference type="EMBL" id="LWDF02000244">
    <property type="protein sequence ID" value="KAE8251482.1"/>
    <property type="molecule type" value="Genomic_DNA"/>
</dbReference>
<dbReference type="PANTHER" id="PTHR11439:SF483">
    <property type="entry name" value="PEPTIDE SYNTHASE GLIP-LIKE, PUTATIVE (AFU_ORTHOLOGUE AFUA_3G12920)-RELATED"/>
    <property type="match status" value="1"/>
</dbReference>
<accession>A0A177TB90</accession>
<gene>
    <name evidence="4" type="ORF">A4X13_0g3976</name>
</gene>
<keyword evidence="1" id="KW-0064">Aspartyl protease</keyword>
<evidence type="ECO:0000313" key="5">
    <source>
        <dbReference type="Proteomes" id="UP000077521"/>
    </source>
</evidence>
<dbReference type="Pfam" id="PF14223">
    <property type="entry name" value="Retrotran_gag_2"/>
    <property type="match status" value="1"/>
</dbReference>
<feature type="compositionally biased region" description="Polar residues" evidence="3">
    <location>
        <begin position="225"/>
        <end position="238"/>
    </location>
</feature>
<organism evidence="4 5">
    <name type="scientific">Tilletia indica</name>
    <dbReference type="NCBI Taxonomy" id="43049"/>
    <lineage>
        <taxon>Eukaryota</taxon>
        <taxon>Fungi</taxon>
        <taxon>Dikarya</taxon>
        <taxon>Basidiomycota</taxon>
        <taxon>Ustilaginomycotina</taxon>
        <taxon>Exobasidiomycetes</taxon>
        <taxon>Tilletiales</taxon>
        <taxon>Tilletiaceae</taxon>
        <taxon>Tilletia</taxon>
    </lineage>
</organism>
<feature type="region of interest" description="Disordered" evidence="3">
    <location>
        <begin position="225"/>
        <end position="247"/>
    </location>
</feature>
<name>A0A177TB90_9BASI</name>
<feature type="compositionally biased region" description="Basic and acidic residues" evidence="3">
    <location>
        <begin position="923"/>
        <end position="955"/>
    </location>
</feature>
<dbReference type="GO" id="GO:0015074">
    <property type="term" value="P:DNA integration"/>
    <property type="evidence" value="ECO:0007669"/>
    <property type="project" value="InterPro"/>
</dbReference>
<keyword evidence="5" id="KW-1185">Reference proteome</keyword>
<keyword evidence="1" id="KW-0645">Protease</keyword>
<dbReference type="InterPro" id="IPR054722">
    <property type="entry name" value="PolX-like_BBD"/>
</dbReference>
<dbReference type="SUPFAM" id="SSF53098">
    <property type="entry name" value="Ribonuclease H-like"/>
    <property type="match status" value="1"/>
</dbReference>
<dbReference type="Pfam" id="PF07727">
    <property type="entry name" value="RVT_2"/>
    <property type="match status" value="1"/>
</dbReference>
<dbReference type="InterPro" id="IPR013103">
    <property type="entry name" value="RVT_2"/>
</dbReference>
<dbReference type="Pfam" id="PF25597">
    <property type="entry name" value="SH3_retrovirus"/>
    <property type="match status" value="1"/>
</dbReference>